<comment type="similarity">
    <text evidence="7">Belongs to the ThrE exporter (TC 2.A.79) family.</text>
</comment>
<feature type="region of interest" description="Disordered" evidence="8">
    <location>
        <begin position="482"/>
        <end position="536"/>
    </location>
</feature>
<feature type="transmembrane region" description="Helical" evidence="9">
    <location>
        <begin position="159"/>
        <end position="192"/>
    </location>
</feature>
<feature type="domain" description="Threonine/Serine exporter ThrE" evidence="11">
    <location>
        <begin position="320"/>
        <end position="441"/>
    </location>
</feature>
<evidence type="ECO:0000256" key="7">
    <source>
        <dbReference type="ARBA" id="ARBA00034125"/>
    </source>
</evidence>
<dbReference type="Pfam" id="PF06738">
    <property type="entry name" value="ThrE"/>
    <property type="match status" value="1"/>
</dbReference>
<keyword evidence="13" id="KW-1185">Reference proteome</keyword>
<feature type="transmembrane region" description="Helical" evidence="9">
    <location>
        <begin position="418"/>
        <end position="440"/>
    </location>
</feature>
<dbReference type="Pfam" id="PF12821">
    <property type="entry name" value="ThrE_2"/>
    <property type="match status" value="1"/>
</dbReference>
<dbReference type="EMBL" id="CP064954">
    <property type="protein sequence ID" value="QPK80257.1"/>
    <property type="molecule type" value="Genomic_DNA"/>
</dbReference>
<keyword evidence="3" id="KW-0997">Cell inner membrane</keyword>
<proteinExistence type="inferred from homology"/>
<evidence type="ECO:0000256" key="9">
    <source>
        <dbReference type="SAM" id="Phobius"/>
    </source>
</evidence>
<dbReference type="GO" id="GO:0022857">
    <property type="term" value="F:transmembrane transporter activity"/>
    <property type="evidence" value="ECO:0007669"/>
    <property type="project" value="InterPro"/>
</dbReference>
<feature type="region of interest" description="Disordered" evidence="8">
    <location>
        <begin position="560"/>
        <end position="583"/>
    </location>
</feature>
<dbReference type="NCBIfam" id="NF047720">
    <property type="entry name" value="ThrSerExpThrE"/>
    <property type="match status" value="1"/>
</dbReference>
<gene>
    <name evidence="12" type="ORF">G7Y31_01855</name>
</gene>
<evidence type="ECO:0000313" key="13">
    <source>
        <dbReference type="Proteomes" id="UP000594681"/>
    </source>
</evidence>
<evidence type="ECO:0000256" key="3">
    <source>
        <dbReference type="ARBA" id="ARBA00022519"/>
    </source>
</evidence>
<evidence type="ECO:0000256" key="8">
    <source>
        <dbReference type="SAM" id="MobiDB-lite"/>
    </source>
</evidence>
<accession>A0A7T0KGR0</accession>
<dbReference type="Proteomes" id="UP000594681">
    <property type="component" value="Chromosome"/>
</dbReference>
<evidence type="ECO:0000256" key="2">
    <source>
        <dbReference type="ARBA" id="ARBA00022475"/>
    </source>
</evidence>
<keyword evidence="6 9" id="KW-0472">Membrane</keyword>
<feature type="compositionally biased region" description="Low complexity" evidence="8">
    <location>
        <begin position="569"/>
        <end position="583"/>
    </location>
</feature>
<feature type="transmembrane region" description="Helical" evidence="9">
    <location>
        <begin position="308"/>
        <end position="330"/>
    </location>
</feature>
<feature type="transmembrane region" description="Helical" evidence="9">
    <location>
        <begin position="204"/>
        <end position="225"/>
    </location>
</feature>
<dbReference type="GO" id="GO:0015744">
    <property type="term" value="P:succinate transport"/>
    <property type="evidence" value="ECO:0007669"/>
    <property type="project" value="TreeGrafter"/>
</dbReference>
<feature type="compositionally biased region" description="Basic and acidic residues" evidence="8">
    <location>
        <begin position="525"/>
        <end position="536"/>
    </location>
</feature>
<dbReference type="KEGG" id="cliz:G7Y31_01855"/>
<protein>
    <submittedName>
        <fullName evidence="12">Threonine/serine exporter family protein</fullName>
    </submittedName>
</protein>
<evidence type="ECO:0000256" key="4">
    <source>
        <dbReference type="ARBA" id="ARBA00022692"/>
    </source>
</evidence>
<evidence type="ECO:0000256" key="6">
    <source>
        <dbReference type="ARBA" id="ARBA00023136"/>
    </source>
</evidence>
<dbReference type="PANTHER" id="PTHR34390:SF1">
    <property type="entry name" value="SUCCINATE TRANSPORTER SUBUNIT YJJB-RELATED"/>
    <property type="match status" value="1"/>
</dbReference>
<keyword evidence="5 9" id="KW-1133">Transmembrane helix</keyword>
<evidence type="ECO:0000313" key="12">
    <source>
        <dbReference type="EMBL" id="QPK80257.1"/>
    </source>
</evidence>
<feature type="transmembrane region" description="Helical" evidence="9">
    <location>
        <begin position="360"/>
        <end position="381"/>
    </location>
</feature>
<organism evidence="12 13">
    <name type="scientific">Corynebacterium lizhenjunii</name>
    <dbReference type="NCBI Taxonomy" id="2709394"/>
    <lineage>
        <taxon>Bacteria</taxon>
        <taxon>Bacillati</taxon>
        <taxon>Actinomycetota</taxon>
        <taxon>Actinomycetes</taxon>
        <taxon>Mycobacteriales</taxon>
        <taxon>Corynebacteriaceae</taxon>
        <taxon>Corynebacterium</taxon>
    </lineage>
</organism>
<sequence length="583" mass="61120">MSAVFASSRHRIATIDTARAAPPPSPLAPVDLTDPAQVTGVMEIAARIGELLICAGTSNADARAQVYLAAASYGLHYCHVDIMMNTITIHTNVGTGADRRPLHVFRVAPGIDVNFSKLSAVDKLIRSIHSGSTPPALAERILDEIDRMPPPRSVGPTLVGWGVMGAGFSVMLGGGALTAVVTFLIALTVMGVNAYLARLRVPTFYQNIVGGVIAVLPAAALYNVAAHMGVTLIPSQIIGSGIIVLVAGLTLVQCLVDGITRAPVTSSARFFEAMMATGAIVGGVGIGIQLADALGVPLPPLETTAPPVYHQVPLLILTGSIGSAAFAYAVYATWKEVIISGLTAAAGMVFYYFVVIPFGVGTVIACGIAAIAVGLAGGLLARRYYIPPLITMIIGYTPMLPGVTLYRGMYATINEQIITGFSNLATALAIAGAVAAGVVLGERGARRLRRPQHFRPYSAFKRLGRFSFQQARNLATRAPRIPRVPLSPFAPKLTRPVPPPVQGPQPDRNTPAAATPTGSFAGADVRSKQDEAYKEQLEAWDSTEVLEVLDQLDPVTDTWEALSLPLAEGSSSPDDPGVSPRQG</sequence>
<dbReference type="InterPro" id="IPR050539">
    <property type="entry name" value="ThrE_Dicarb/AminoAcid_Exp"/>
</dbReference>
<keyword evidence="2" id="KW-1003">Cell membrane</keyword>
<dbReference type="GO" id="GO:0005886">
    <property type="term" value="C:plasma membrane"/>
    <property type="evidence" value="ECO:0007669"/>
    <property type="project" value="UniProtKB-SubCell"/>
</dbReference>
<dbReference type="InterPro" id="IPR024528">
    <property type="entry name" value="ThrE_2"/>
</dbReference>
<feature type="transmembrane region" description="Helical" evidence="9">
    <location>
        <begin position="388"/>
        <end position="406"/>
    </location>
</feature>
<evidence type="ECO:0000256" key="5">
    <source>
        <dbReference type="ARBA" id="ARBA00022989"/>
    </source>
</evidence>
<evidence type="ECO:0000259" key="10">
    <source>
        <dbReference type="Pfam" id="PF06738"/>
    </source>
</evidence>
<feature type="transmembrane region" description="Helical" evidence="9">
    <location>
        <begin position="268"/>
        <end position="288"/>
    </location>
</feature>
<comment type="subcellular location">
    <subcellularLocation>
        <location evidence="1">Cell membrane</location>
        <topology evidence="1">Multi-pass membrane protein</topology>
    </subcellularLocation>
</comment>
<keyword evidence="4 9" id="KW-0812">Transmembrane</keyword>
<feature type="domain" description="Threonine/serine exporter-like N-terminal" evidence="10">
    <location>
        <begin position="44"/>
        <end position="290"/>
    </location>
</feature>
<dbReference type="PANTHER" id="PTHR34390">
    <property type="entry name" value="UPF0442 PROTEIN YJJB-RELATED"/>
    <property type="match status" value="1"/>
</dbReference>
<evidence type="ECO:0000256" key="1">
    <source>
        <dbReference type="ARBA" id="ARBA00004651"/>
    </source>
</evidence>
<dbReference type="InterPro" id="IPR010619">
    <property type="entry name" value="ThrE-like_N"/>
</dbReference>
<evidence type="ECO:0000259" key="11">
    <source>
        <dbReference type="Pfam" id="PF12821"/>
    </source>
</evidence>
<dbReference type="AlphaFoldDB" id="A0A7T0KGR0"/>
<reference evidence="12 13" key="1">
    <citation type="submission" date="2020-11" db="EMBL/GenBank/DDBJ databases">
        <title>Corynebacterium sp. ZJ-599.</title>
        <authorList>
            <person name="Zhou J."/>
        </authorList>
    </citation>
    <scope>NUCLEOTIDE SEQUENCE [LARGE SCALE GENOMIC DNA]</scope>
    <source>
        <strain evidence="12 13">ZJ-599</strain>
    </source>
</reference>
<name>A0A7T0KGR0_9CORY</name>
<feature type="transmembrane region" description="Helical" evidence="9">
    <location>
        <begin position="237"/>
        <end position="256"/>
    </location>
</feature>